<dbReference type="GO" id="GO:0006614">
    <property type="term" value="P:SRP-dependent cotranslational protein targeting to membrane"/>
    <property type="evidence" value="ECO:0007669"/>
    <property type="project" value="InterPro"/>
</dbReference>
<organism evidence="11 12">
    <name type="scientific">Rhodosorus marinus</name>
    <dbReference type="NCBI Taxonomy" id="101924"/>
    <lineage>
        <taxon>Eukaryota</taxon>
        <taxon>Rhodophyta</taxon>
        <taxon>Stylonematophyceae</taxon>
        <taxon>Stylonematales</taxon>
        <taxon>Stylonemataceae</taxon>
        <taxon>Rhodosorus</taxon>
    </lineage>
</organism>
<evidence type="ECO:0000259" key="10">
    <source>
        <dbReference type="Pfam" id="PF05486"/>
    </source>
</evidence>
<dbReference type="SUPFAM" id="SSF54762">
    <property type="entry name" value="Signal recognition particle alu RNA binding heterodimer, SRP9/14"/>
    <property type="match status" value="1"/>
</dbReference>
<evidence type="ECO:0000256" key="5">
    <source>
        <dbReference type="ARBA" id="ARBA00022884"/>
    </source>
</evidence>
<sequence length="96" mass="11566">MVYYKDWDRFYEASLRMFIKAPEKTRYSFKYRGVRKILVLTVTNSSKVLKFRTDQRADIRKMERLTEWMLLRMTSPLTKEEIQTEFASLLEGEAAN</sequence>
<comment type="subcellular location">
    <subcellularLocation>
        <location evidence="1 9">Cytoplasm</location>
    </subcellularLocation>
</comment>
<dbReference type="EMBL" id="JAMWBK010000003">
    <property type="protein sequence ID" value="KAJ8907112.1"/>
    <property type="molecule type" value="Genomic_DNA"/>
</dbReference>
<dbReference type="InterPro" id="IPR008832">
    <property type="entry name" value="SRP9"/>
</dbReference>
<keyword evidence="7 9" id="KW-0687">Ribonucleoprotein</keyword>
<dbReference type="GO" id="GO:0005786">
    <property type="term" value="C:signal recognition particle, endoplasmic reticulum targeting"/>
    <property type="evidence" value="ECO:0007669"/>
    <property type="project" value="UniProtKB-KW"/>
</dbReference>
<evidence type="ECO:0000256" key="4">
    <source>
        <dbReference type="ARBA" id="ARBA00022490"/>
    </source>
</evidence>
<dbReference type="Pfam" id="PF05486">
    <property type="entry name" value="SRP9-21"/>
    <property type="match status" value="1"/>
</dbReference>
<keyword evidence="6 9" id="KW-0733">Signal recognition particle</keyword>
<dbReference type="Gene3D" id="3.30.720.10">
    <property type="entry name" value="Signal recognition particle alu RNA binding heterodimer, srp9/1"/>
    <property type="match status" value="1"/>
</dbReference>
<keyword evidence="4 9" id="KW-0963">Cytoplasm</keyword>
<dbReference type="PANTHER" id="PTHR12834:SF12">
    <property type="entry name" value="SIGNAL RECOGNITION PARTICLE 9 KDA PROTEIN"/>
    <property type="match status" value="1"/>
</dbReference>
<evidence type="ECO:0000256" key="7">
    <source>
        <dbReference type="ARBA" id="ARBA00023274"/>
    </source>
</evidence>
<evidence type="ECO:0000313" key="12">
    <source>
        <dbReference type="Proteomes" id="UP001157974"/>
    </source>
</evidence>
<proteinExistence type="inferred from homology"/>
<protein>
    <recommendedName>
        <fullName evidence="3 9">Signal recognition particle 9 kDa protein</fullName>
        <shortName evidence="9">SRP9</shortName>
    </recommendedName>
</protein>
<dbReference type="InterPro" id="IPR009018">
    <property type="entry name" value="Signal_recog_particle_SRP9/14"/>
</dbReference>
<dbReference type="InterPro" id="IPR039432">
    <property type="entry name" value="SRP9_dom"/>
</dbReference>
<accession>A0AAV8V0M6</accession>
<dbReference type="PIRSF" id="PIRSF017029">
    <property type="entry name" value="Signal_recog_particle_SRP9"/>
    <property type="match status" value="1"/>
</dbReference>
<evidence type="ECO:0000256" key="3">
    <source>
        <dbReference type="ARBA" id="ARBA00020414"/>
    </source>
</evidence>
<evidence type="ECO:0000256" key="2">
    <source>
        <dbReference type="ARBA" id="ARBA00009193"/>
    </source>
</evidence>
<name>A0AAV8V0M6_9RHOD</name>
<evidence type="ECO:0000256" key="8">
    <source>
        <dbReference type="ARBA" id="ARBA00045462"/>
    </source>
</evidence>
<evidence type="ECO:0000313" key="11">
    <source>
        <dbReference type="EMBL" id="KAJ8907112.1"/>
    </source>
</evidence>
<reference evidence="11 12" key="1">
    <citation type="journal article" date="2023" name="Nat. Commun.">
        <title>Origin of minicircular mitochondrial genomes in red algae.</title>
        <authorList>
            <person name="Lee Y."/>
            <person name="Cho C.H."/>
            <person name="Lee Y.M."/>
            <person name="Park S.I."/>
            <person name="Yang J.H."/>
            <person name="West J.A."/>
            <person name="Bhattacharya D."/>
            <person name="Yoon H.S."/>
        </authorList>
    </citation>
    <scope>NUCLEOTIDE SEQUENCE [LARGE SCALE GENOMIC DNA]</scope>
    <source>
        <strain evidence="11 12">CCMP1338</strain>
        <tissue evidence="11">Whole cell</tissue>
    </source>
</reference>
<feature type="domain" description="SRP9" evidence="10">
    <location>
        <begin position="5"/>
        <end position="66"/>
    </location>
</feature>
<gene>
    <name evidence="11" type="ORF">NDN08_003594</name>
</gene>
<dbReference type="GO" id="GO:0045900">
    <property type="term" value="P:negative regulation of translational elongation"/>
    <property type="evidence" value="ECO:0007669"/>
    <property type="project" value="InterPro"/>
</dbReference>
<dbReference type="Proteomes" id="UP001157974">
    <property type="component" value="Unassembled WGS sequence"/>
</dbReference>
<dbReference type="PANTHER" id="PTHR12834">
    <property type="entry name" value="SIGNAL RECOGNITION PARTICLE 9 KDA PROTEIN"/>
    <property type="match status" value="1"/>
</dbReference>
<comment type="caution">
    <text evidence="11">The sequence shown here is derived from an EMBL/GenBank/DDBJ whole genome shotgun (WGS) entry which is preliminary data.</text>
</comment>
<comment type="function">
    <text evidence="8 9">Component of the signal recognition particle (SRP) complex, a ribonucleoprotein complex that mediates the cotranslational targeting of secretory and membrane proteins to the endoplasmic reticulum (ER). SRP9 together with SRP14 and the Alu portion of the SRP RNA, constitutes the elongation arrest domain of SRP. The complex of SRP9 and SRP14 is required for SRP RNA binding.</text>
</comment>
<keyword evidence="12" id="KW-1185">Reference proteome</keyword>
<dbReference type="InterPro" id="IPR039914">
    <property type="entry name" value="SRP9-like"/>
</dbReference>
<keyword evidence="5 9" id="KW-0694">RNA-binding</keyword>
<evidence type="ECO:0000256" key="1">
    <source>
        <dbReference type="ARBA" id="ARBA00004496"/>
    </source>
</evidence>
<dbReference type="GO" id="GO:0008312">
    <property type="term" value="F:7S RNA binding"/>
    <property type="evidence" value="ECO:0007669"/>
    <property type="project" value="InterPro"/>
</dbReference>
<comment type="similarity">
    <text evidence="2 9">Belongs to the SRP9 family.</text>
</comment>
<evidence type="ECO:0000256" key="6">
    <source>
        <dbReference type="ARBA" id="ARBA00023135"/>
    </source>
</evidence>
<dbReference type="AlphaFoldDB" id="A0AAV8V0M6"/>
<evidence type="ECO:0000256" key="9">
    <source>
        <dbReference type="PIRNR" id="PIRNR017029"/>
    </source>
</evidence>